<protein>
    <submittedName>
        <fullName evidence="1">Uncharacterized protein</fullName>
    </submittedName>
</protein>
<reference evidence="1" key="1">
    <citation type="submission" date="2020-12" db="EMBL/GenBank/DDBJ databases">
        <title>WGS assembly of Carya illinoinensis cv. Pawnee.</title>
        <authorList>
            <person name="Platts A."/>
            <person name="Shu S."/>
            <person name="Wright S."/>
            <person name="Barry K."/>
            <person name="Edger P."/>
            <person name="Pires J.C."/>
            <person name="Schmutz J."/>
        </authorList>
    </citation>
    <scope>NUCLEOTIDE SEQUENCE</scope>
    <source>
        <tissue evidence="1">Leaf</tissue>
    </source>
</reference>
<gene>
    <name evidence="1" type="ORF">CIPAW_12G098700</name>
</gene>
<keyword evidence="2" id="KW-1185">Reference proteome</keyword>
<dbReference type="Proteomes" id="UP000811609">
    <property type="component" value="Chromosome 12"/>
</dbReference>
<organism evidence="1 2">
    <name type="scientific">Carya illinoinensis</name>
    <name type="common">Pecan</name>
    <dbReference type="NCBI Taxonomy" id="32201"/>
    <lineage>
        <taxon>Eukaryota</taxon>
        <taxon>Viridiplantae</taxon>
        <taxon>Streptophyta</taxon>
        <taxon>Embryophyta</taxon>
        <taxon>Tracheophyta</taxon>
        <taxon>Spermatophyta</taxon>
        <taxon>Magnoliopsida</taxon>
        <taxon>eudicotyledons</taxon>
        <taxon>Gunneridae</taxon>
        <taxon>Pentapetalae</taxon>
        <taxon>rosids</taxon>
        <taxon>fabids</taxon>
        <taxon>Fagales</taxon>
        <taxon>Juglandaceae</taxon>
        <taxon>Carya</taxon>
    </lineage>
</organism>
<dbReference type="EMBL" id="CM031820">
    <property type="protein sequence ID" value="KAG6634141.1"/>
    <property type="molecule type" value="Genomic_DNA"/>
</dbReference>
<sequence>MSFASVELGVGNSHSESAKLRHADLPLSAKAATSCARAAISGVGYVPSHILEVLLGSRTSQTHLFLFLLLTPRYTGCRVSLNILLPARFLGVLEASTLTSSSE</sequence>
<accession>A0A8T1NWZ6</accession>
<proteinExistence type="predicted"/>
<dbReference type="AlphaFoldDB" id="A0A8T1NWZ6"/>
<evidence type="ECO:0000313" key="1">
    <source>
        <dbReference type="EMBL" id="KAG6634141.1"/>
    </source>
</evidence>
<comment type="caution">
    <text evidence="1">The sequence shown here is derived from an EMBL/GenBank/DDBJ whole genome shotgun (WGS) entry which is preliminary data.</text>
</comment>
<evidence type="ECO:0000313" key="2">
    <source>
        <dbReference type="Proteomes" id="UP000811609"/>
    </source>
</evidence>
<name>A0A8T1NWZ6_CARIL</name>